<proteinExistence type="inferred from homology"/>
<comment type="subcellular location">
    <subcellularLocation>
        <location evidence="1 8">Cell membrane</location>
        <topology evidence="1 8">Multi-pass membrane protein</topology>
    </subcellularLocation>
</comment>
<keyword evidence="7 8" id="KW-0472">Membrane</keyword>
<evidence type="ECO:0000256" key="4">
    <source>
        <dbReference type="ARBA" id="ARBA00022475"/>
    </source>
</evidence>
<name>A0A7Z0KX76_9RHOB</name>
<dbReference type="PANTHER" id="PTHR30269">
    <property type="entry name" value="TRANSMEMBRANE PROTEIN YFCA"/>
    <property type="match status" value="1"/>
</dbReference>
<dbReference type="Pfam" id="PF01925">
    <property type="entry name" value="TauE"/>
    <property type="match status" value="1"/>
</dbReference>
<evidence type="ECO:0000313" key="10">
    <source>
        <dbReference type="Proteomes" id="UP000529417"/>
    </source>
</evidence>
<keyword evidence="3" id="KW-0813">Transport</keyword>
<protein>
    <recommendedName>
        <fullName evidence="8">Probable membrane transporter protein</fullName>
    </recommendedName>
</protein>
<reference evidence="9 10" key="1">
    <citation type="journal article" date="2000" name="Arch. Microbiol.">
        <title>Rhodobaca bogoriensis gen. nov. and sp. nov., an alkaliphilic purple nonsulfur bacterium from African Rift Valley soda lakes.</title>
        <authorList>
            <person name="Milford A.D."/>
            <person name="Achenbach L.A."/>
            <person name="Jung D.O."/>
            <person name="Madigan M.T."/>
        </authorList>
    </citation>
    <scope>NUCLEOTIDE SEQUENCE [LARGE SCALE GENOMIC DNA]</scope>
    <source>
        <strain evidence="9 10">2376</strain>
    </source>
</reference>
<evidence type="ECO:0000256" key="3">
    <source>
        <dbReference type="ARBA" id="ARBA00022448"/>
    </source>
</evidence>
<sequence>MDFGGLELWALALAMGITLFAGTIKGALGFAMPMIMISAFPGFMTVELALAGLILPTLVTNLSQAFRQGVDEAIGSVRKYWRMMTAIAVFLVISAQLLPYMPERLMLGLLGGPIVAFAVVQLLGIPLRIRVERRRRAEWGLGMIGGLYGGVSGVWGPPLIVYLLSTGAEPREMVRVQGVVFLMGAVVLLGAHLQSGVLNASSIPFSALLVLPAALGMWLGYRIQDRLDAARFRRWTLVLLVLTGLNLLRRAVIG</sequence>
<dbReference type="RefSeq" id="WP_179904876.1">
    <property type="nucleotide sequence ID" value="NZ_JACBXS010000006.1"/>
</dbReference>
<feature type="transmembrane region" description="Helical" evidence="8">
    <location>
        <begin position="6"/>
        <end position="28"/>
    </location>
</feature>
<feature type="transmembrane region" description="Helical" evidence="8">
    <location>
        <begin position="80"/>
        <end position="98"/>
    </location>
</feature>
<dbReference type="EMBL" id="JACBXS010000006">
    <property type="protein sequence ID" value="NYS24170.1"/>
    <property type="molecule type" value="Genomic_DNA"/>
</dbReference>
<dbReference type="PANTHER" id="PTHR30269:SF32">
    <property type="entry name" value="MEMBRANE TRANSPORTER PROTEIN-RELATED"/>
    <property type="match status" value="1"/>
</dbReference>
<comment type="similarity">
    <text evidence="2 8">Belongs to the 4-toluene sulfonate uptake permease (TSUP) (TC 2.A.102) family.</text>
</comment>
<feature type="transmembrane region" description="Helical" evidence="8">
    <location>
        <begin position="203"/>
        <end position="223"/>
    </location>
</feature>
<dbReference type="GO" id="GO:0005886">
    <property type="term" value="C:plasma membrane"/>
    <property type="evidence" value="ECO:0007669"/>
    <property type="project" value="UniProtKB-SubCell"/>
</dbReference>
<feature type="transmembrane region" description="Helical" evidence="8">
    <location>
        <begin position="139"/>
        <end position="164"/>
    </location>
</feature>
<feature type="transmembrane region" description="Helical" evidence="8">
    <location>
        <begin position="105"/>
        <end position="127"/>
    </location>
</feature>
<comment type="caution">
    <text evidence="9">The sequence shown here is derived from an EMBL/GenBank/DDBJ whole genome shotgun (WGS) entry which is preliminary data.</text>
</comment>
<keyword evidence="10" id="KW-1185">Reference proteome</keyword>
<evidence type="ECO:0000256" key="2">
    <source>
        <dbReference type="ARBA" id="ARBA00009142"/>
    </source>
</evidence>
<dbReference type="InterPro" id="IPR052017">
    <property type="entry name" value="TSUP"/>
</dbReference>
<evidence type="ECO:0000256" key="6">
    <source>
        <dbReference type="ARBA" id="ARBA00022989"/>
    </source>
</evidence>
<feature type="transmembrane region" description="Helical" evidence="8">
    <location>
        <begin position="176"/>
        <end position="197"/>
    </location>
</feature>
<dbReference type="AlphaFoldDB" id="A0A7Z0KX76"/>
<keyword evidence="5 8" id="KW-0812">Transmembrane</keyword>
<evidence type="ECO:0000256" key="7">
    <source>
        <dbReference type="ARBA" id="ARBA00023136"/>
    </source>
</evidence>
<evidence type="ECO:0000256" key="1">
    <source>
        <dbReference type="ARBA" id="ARBA00004651"/>
    </source>
</evidence>
<accession>A0A7Z0KX76</accession>
<feature type="transmembrane region" description="Helical" evidence="8">
    <location>
        <begin position="235"/>
        <end position="253"/>
    </location>
</feature>
<evidence type="ECO:0000256" key="8">
    <source>
        <dbReference type="RuleBase" id="RU363041"/>
    </source>
</evidence>
<dbReference type="InterPro" id="IPR002781">
    <property type="entry name" value="TM_pro_TauE-like"/>
</dbReference>
<evidence type="ECO:0000313" key="9">
    <source>
        <dbReference type="EMBL" id="NYS24170.1"/>
    </source>
</evidence>
<gene>
    <name evidence="9" type="ORF">HUK65_04125</name>
</gene>
<keyword evidence="6 8" id="KW-1133">Transmembrane helix</keyword>
<evidence type="ECO:0000256" key="5">
    <source>
        <dbReference type="ARBA" id="ARBA00022692"/>
    </source>
</evidence>
<keyword evidence="4 8" id="KW-1003">Cell membrane</keyword>
<dbReference type="Proteomes" id="UP000529417">
    <property type="component" value="Unassembled WGS sequence"/>
</dbReference>
<feature type="transmembrane region" description="Helical" evidence="8">
    <location>
        <begin position="40"/>
        <end position="60"/>
    </location>
</feature>
<organism evidence="9 10">
    <name type="scientific">Rhabdonatronobacter sediminivivens</name>
    <dbReference type="NCBI Taxonomy" id="2743469"/>
    <lineage>
        <taxon>Bacteria</taxon>
        <taxon>Pseudomonadati</taxon>
        <taxon>Pseudomonadota</taxon>
        <taxon>Alphaproteobacteria</taxon>
        <taxon>Rhodobacterales</taxon>
        <taxon>Paracoccaceae</taxon>
        <taxon>Rhabdonatronobacter</taxon>
    </lineage>
</organism>